<comment type="caution">
    <text evidence="1">The sequence shown here is derived from an EMBL/GenBank/DDBJ whole genome shotgun (WGS) entry which is preliminary data.</text>
</comment>
<evidence type="ECO:0008006" key="3">
    <source>
        <dbReference type="Google" id="ProtNLM"/>
    </source>
</evidence>
<gene>
    <name evidence="1" type="ORF">PG991_008369</name>
</gene>
<organism evidence="1 2">
    <name type="scientific">Apiospora marii</name>
    <dbReference type="NCBI Taxonomy" id="335849"/>
    <lineage>
        <taxon>Eukaryota</taxon>
        <taxon>Fungi</taxon>
        <taxon>Dikarya</taxon>
        <taxon>Ascomycota</taxon>
        <taxon>Pezizomycotina</taxon>
        <taxon>Sordariomycetes</taxon>
        <taxon>Xylariomycetidae</taxon>
        <taxon>Amphisphaeriales</taxon>
        <taxon>Apiosporaceae</taxon>
        <taxon>Apiospora</taxon>
    </lineage>
</organism>
<reference evidence="1 2" key="1">
    <citation type="submission" date="2023-01" db="EMBL/GenBank/DDBJ databases">
        <title>Analysis of 21 Apiospora genomes using comparative genomics revels a genus with tremendous synthesis potential of carbohydrate active enzymes and secondary metabolites.</title>
        <authorList>
            <person name="Sorensen T."/>
        </authorList>
    </citation>
    <scope>NUCLEOTIDE SEQUENCE [LARGE SCALE GENOMIC DNA]</scope>
    <source>
        <strain evidence="1 2">CBS 20057</strain>
    </source>
</reference>
<proteinExistence type="predicted"/>
<accession>A0ABR1RKI3</accession>
<evidence type="ECO:0000313" key="2">
    <source>
        <dbReference type="Proteomes" id="UP001396898"/>
    </source>
</evidence>
<sequence length="144" mass="15826">MTEAIGLAASVAGLVSLGLQITGGIVTYVNALEGRQDDLASVKRQNEAFAATLNIVRAASSRFQGHQHDQTIKLNLLSCETEIHALEDLLAKLANCDTATWRQQLKNKTRKFTYVFHQSKVQQMLQRLQHANEGLQLVVTALGL</sequence>
<evidence type="ECO:0000313" key="1">
    <source>
        <dbReference type="EMBL" id="KAK8015481.1"/>
    </source>
</evidence>
<dbReference type="Proteomes" id="UP001396898">
    <property type="component" value="Unassembled WGS sequence"/>
</dbReference>
<protein>
    <recommendedName>
        <fullName evidence="3">Fungal N-terminal domain-containing protein</fullName>
    </recommendedName>
</protein>
<dbReference type="EMBL" id="JAQQWI010000012">
    <property type="protein sequence ID" value="KAK8015481.1"/>
    <property type="molecule type" value="Genomic_DNA"/>
</dbReference>
<keyword evidence="2" id="KW-1185">Reference proteome</keyword>
<name>A0ABR1RKI3_9PEZI</name>